<name>A0ACB9M4R0_9MYRT</name>
<sequence length="82" mass="8830">MVSRAEEAMKNRQQQWSNNSSSKGKVSSSTSPSSYQVFQKQITQCNKGKSPRFKRSSSDIGNDGASSAILFLACIACAPSHA</sequence>
<keyword evidence="2" id="KW-1185">Reference proteome</keyword>
<organism evidence="1 2">
    <name type="scientific">Melastoma candidum</name>
    <dbReference type="NCBI Taxonomy" id="119954"/>
    <lineage>
        <taxon>Eukaryota</taxon>
        <taxon>Viridiplantae</taxon>
        <taxon>Streptophyta</taxon>
        <taxon>Embryophyta</taxon>
        <taxon>Tracheophyta</taxon>
        <taxon>Spermatophyta</taxon>
        <taxon>Magnoliopsida</taxon>
        <taxon>eudicotyledons</taxon>
        <taxon>Gunneridae</taxon>
        <taxon>Pentapetalae</taxon>
        <taxon>rosids</taxon>
        <taxon>malvids</taxon>
        <taxon>Myrtales</taxon>
        <taxon>Melastomataceae</taxon>
        <taxon>Melastomatoideae</taxon>
        <taxon>Melastomateae</taxon>
        <taxon>Melastoma</taxon>
    </lineage>
</organism>
<evidence type="ECO:0000313" key="1">
    <source>
        <dbReference type="EMBL" id="KAI4319043.1"/>
    </source>
</evidence>
<proteinExistence type="predicted"/>
<dbReference type="Proteomes" id="UP001057402">
    <property type="component" value="Chromosome 10"/>
</dbReference>
<evidence type="ECO:0000313" key="2">
    <source>
        <dbReference type="Proteomes" id="UP001057402"/>
    </source>
</evidence>
<dbReference type="EMBL" id="CM042889">
    <property type="protein sequence ID" value="KAI4319043.1"/>
    <property type="molecule type" value="Genomic_DNA"/>
</dbReference>
<accession>A0ACB9M4R0</accession>
<comment type="caution">
    <text evidence="1">The sequence shown here is derived from an EMBL/GenBank/DDBJ whole genome shotgun (WGS) entry which is preliminary data.</text>
</comment>
<reference evidence="2" key="1">
    <citation type="journal article" date="2023" name="Front. Plant Sci.">
        <title>Chromosomal-level genome assembly of Melastoma candidum provides insights into trichome evolution.</title>
        <authorList>
            <person name="Zhong Y."/>
            <person name="Wu W."/>
            <person name="Sun C."/>
            <person name="Zou P."/>
            <person name="Liu Y."/>
            <person name="Dai S."/>
            <person name="Zhou R."/>
        </authorList>
    </citation>
    <scope>NUCLEOTIDE SEQUENCE [LARGE SCALE GENOMIC DNA]</scope>
</reference>
<protein>
    <submittedName>
        <fullName evidence="1">Uncharacterized protein</fullName>
    </submittedName>
</protein>
<gene>
    <name evidence="1" type="ORF">MLD38_032691</name>
</gene>